<evidence type="ECO:0000313" key="2">
    <source>
        <dbReference type="Proteomes" id="UP000663699"/>
    </source>
</evidence>
<dbReference type="AlphaFoldDB" id="A0A899FXN0"/>
<keyword evidence="2" id="KW-1185">Reference proteome</keyword>
<gene>
    <name evidence="1" type="ORF">MERGE_002359</name>
</gene>
<proteinExistence type="predicted"/>
<reference evidence="1" key="1">
    <citation type="submission" date="2020-06" db="EMBL/GenBank/DDBJ databases">
        <title>Genomes of multiple members of Pneumocystis genus reveal paths to human pathogen Pneumocystis jirovecii.</title>
        <authorList>
            <person name="Cisse O.H."/>
            <person name="Ma L."/>
            <person name="Dekker J."/>
            <person name="Khil P."/>
            <person name="Jo J."/>
            <person name="Brenchley J."/>
            <person name="Blair R."/>
            <person name="Pahar B."/>
            <person name="Chabe M."/>
            <person name="Van Rompay K.A."/>
            <person name="Keesler R."/>
            <person name="Sukura A."/>
            <person name="Hirsch V."/>
            <person name="Kutty G."/>
            <person name="Liu Y."/>
            <person name="Peng L."/>
            <person name="Chen J."/>
            <person name="Song J."/>
            <person name="Weissenbacher-Lang C."/>
            <person name="Xu J."/>
            <person name="Upham N.S."/>
            <person name="Stajich J.E."/>
            <person name="Cuomo C.A."/>
            <person name="Cushion M.T."/>
            <person name="Kovacs J.A."/>
        </authorList>
    </citation>
    <scope>NUCLEOTIDE SEQUENCE</scope>
    <source>
        <strain evidence="1">2A</strain>
    </source>
</reference>
<dbReference type="Proteomes" id="UP000663699">
    <property type="component" value="Chromosome 5"/>
</dbReference>
<evidence type="ECO:0008006" key="3">
    <source>
        <dbReference type="Google" id="ProtNLM"/>
    </source>
</evidence>
<dbReference type="PANTHER" id="PTHR15555:SF0">
    <property type="entry name" value="ZINC FINGER HIT DOMAIN-CONTAINING PROTEIN 2"/>
    <property type="match status" value="1"/>
</dbReference>
<name>A0A899FXN0_9ASCO</name>
<evidence type="ECO:0000313" key="1">
    <source>
        <dbReference type="EMBL" id="QSL65054.1"/>
    </source>
</evidence>
<organism evidence="1 2">
    <name type="scientific">Pneumocystis wakefieldiae</name>
    <dbReference type="NCBI Taxonomy" id="38082"/>
    <lineage>
        <taxon>Eukaryota</taxon>
        <taxon>Fungi</taxon>
        <taxon>Dikarya</taxon>
        <taxon>Ascomycota</taxon>
        <taxon>Taphrinomycotina</taxon>
        <taxon>Pneumocystomycetes</taxon>
        <taxon>Pneumocystaceae</taxon>
        <taxon>Pneumocystis</taxon>
    </lineage>
</organism>
<protein>
    <recommendedName>
        <fullName evidence="3">HIT-type domain-containing protein</fullName>
    </recommendedName>
</protein>
<accession>A0A899FXN0</accession>
<sequence>MGKFCVNSRYCSLICYGSQIHLKCSEFFYKDNVEQEIKNRKITKKEKTEMLHLLSKYSYNQDIENLEFLDNKKLSEKIKKSTLKDRMKDIDIENASFEEIWDHLESNEREEFVHLAMAYNNDIR</sequence>
<dbReference type="EMBL" id="CP054536">
    <property type="protein sequence ID" value="QSL65054.1"/>
    <property type="molecule type" value="Genomic_DNA"/>
</dbReference>
<dbReference type="PANTHER" id="PTHR15555">
    <property type="entry name" value="ZINC FINGER HIT DOMAIN CONTAINING PROTEIN 2 PROTEIN FON -RELATED"/>
    <property type="match status" value="1"/>
</dbReference>
<dbReference type="InterPro" id="IPR039646">
    <property type="entry name" value="ZNHIT2"/>
</dbReference>
<dbReference type="OrthoDB" id="18412at2759"/>